<proteinExistence type="predicted"/>
<dbReference type="Proteomes" id="UP000664698">
    <property type="component" value="Unassembled WGS sequence"/>
</dbReference>
<evidence type="ECO:0000313" key="3">
    <source>
        <dbReference type="Proteomes" id="UP000664698"/>
    </source>
</evidence>
<keyword evidence="1" id="KW-0472">Membrane</keyword>
<protein>
    <recommendedName>
        <fullName evidence="4">Translocation/assembly module TamB</fullName>
    </recommendedName>
</protein>
<dbReference type="EMBL" id="JAFKCW010000004">
    <property type="protein sequence ID" value="MBN7802601.1"/>
    <property type="molecule type" value="Genomic_DNA"/>
</dbReference>
<evidence type="ECO:0008006" key="4">
    <source>
        <dbReference type="Google" id="ProtNLM"/>
    </source>
</evidence>
<reference evidence="2 3" key="1">
    <citation type="submission" date="2021-03" db="EMBL/GenBank/DDBJ databases">
        <title>novel species isolated from a fishpond in China.</title>
        <authorList>
            <person name="Lu H."/>
            <person name="Cai Z."/>
        </authorList>
    </citation>
    <scope>NUCLEOTIDE SEQUENCE [LARGE SCALE GENOMIC DNA]</scope>
    <source>
        <strain evidence="2 3">JCM 31546</strain>
    </source>
</reference>
<accession>A0ABS3BTP4</accession>
<gene>
    <name evidence="2" type="ORF">J0A67_17125</name>
</gene>
<dbReference type="RefSeq" id="WP_206570616.1">
    <property type="nucleotide sequence ID" value="NZ_JAFKCW010000004.1"/>
</dbReference>
<evidence type="ECO:0000313" key="2">
    <source>
        <dbReference type="EMBL" id="MBN7802601.1"/>
    </source>
</evidence>
<keyword evidence="3" id="KW-1185">Reference proteome</keyword>
<comment type="caution">
    <text evidence="2">The sequence shown here is derived from an EMBL/GenBank/DDBJ whole genome shotgun (WGS) entry which is preliminary data.</text>
</comment>
<keyword evidence="1" id="KW-1133">Transmembrane helix</keyword>
<sequence length="1449" mass="164940">MESGKRSKHFAHPTRRKILRIAMIVVLSFLFLEFLVYFGSNIFLRKYAQQKINEATEDVYLVDFNRFSFSLIRRGFFLDGIVMKPVNPKNRKEDQALFEVTLDQIAFRNLWYNFFDKKFTIGKIYIDNPTVVLDLPPKVPQADKHPSQDGEEKISPIKALEEEIKKTVRKANLVGLLIKEVEIDHANLFFSNFLSRSDLKADNTSLLIRNIDFSTGEEWKTPFNAEGFEFELEKVTYPLADGVHLISADRVFISSLDNVIDIERVDLTPDRSKESRAYYSVGLKELRVGNVDLNKAFMTSIVEIDELILDDPELDVVSNPQVRSDSAASGDLNDFIKGSLESVRIKELSINKGKFVRSDLEDTLRNRIELDELNFKMVGFYLGEDSVKRQNQFFYGEDAAMEIKGSRIYLGDQIHLVTGEEVSVSSFKDELIVRNLSIQPRPESLDSQDPERLLKLDLAEFSVEEVGLRQMYNDGILQAEQIRILRPRVEYTELEKKISDRSRQVPLGEIVSGFLKEVSVGSFAVEEGTIQFIGSGGQRRNDIGFEQFSFRLDNILFKPEVSDEIREQVQLDEIYVKLDKYRLKLKDNLHIIMADQLTIDSKNELLEVQNLTIRPEDQTSIQSLLGTYGKTSVVDFAVPMFRAEGVDIKSIFYEEELLVHRILMPNPVFVIETYREKPRSSGESPGSNDELRDVLLGYFNAIAVDTVSMDKAQVRYVSYVEGKSFNFEEDNLSLSLKNFALDQEMSETDDKTLFSDEIDLVFNNYSFSLAGGKYEVATDQLQYNSLRKSIDVRGLVMRPNSDFQGRIQLGLQFPNVNFKGVDIEQFLFENRLDLNKLEIDKGQIEIGIDKEVAARSASADSRQPAGLGKRSLKEVLIDTIETSNSTLAINYQLDESSINSIETDFGLLVRGFRLDSAITANKDVGNLYDEVNLSLKEFKFALPDSVHTLGFSTVDIGTTKEEVVFSDFYLSPKDQFGKPGSPTLDAKIDQLILKNNKLAEIQDTGILDLRELRLVNPKLNLYLDTAEVQHGPEKTKPKSSSSLVHTILLGDVLLKNGELALHRKGQGPIPRLDFRGISVDARALNLNLLKGEQVLDLKALAEKNIQFGFENYSTITPDSLYKVDLGRVDFSQGNLRLEDVYYRPVDGNYGLLRKLPFQSDAVTARIGSIQLNGIDAESYIGNKWIKATEIVVESPKVDLFRDKRYPFDSSAQKPMPQYLMENARINADLVSLRVRNGQVRYFEFAPKGMVPGMISFDRIDLDMAPFYLREANQDYPLDKLRLGIQAYVMDTSKVNLEALMYFKSKYPMDVNVSMDSFAFAETNDFLSKTLFVKAVDGTVTNGSWNFVLNEDEARGEMEFGYTDLKIQFLDSLTLERGLGKLKIYTFGANLFAKNSNPRALSSKIAKRRIYQERDKRKFVFSAWWRATFSGLRGTLGFGRAKMPKRREEE</sequence>
<name>A0ABS3BTP4_9BACT</name>
<feature type="transmembrane region" description="Helical" evidence="1">
    <location>
        <begin position="21"/>
        <end position="44"/>
    </location>
</feature>
<keyword evidence="1" id="KW-0812">Transmembrane</keyword>
<evidence type="ECO:0000256" key="1">
    <source>
        <dbReference type="SAM" id="Phobius"/>
    </source>
</evidence>
<organism evidence="2 3">
    <name type="scientific">Algoriphagus aestuariicola</name>
    <dbReference type="NCBI Taxonomy" id="1852016"/>
    <lineage>
        <taxon>Bacteria</taxon>
        <taxon>Pseudomonadati</taxon>
        <taxon>Bacteroidota</taxon>
        <taxon>Cytophagia</taxon>
        <taxon>Cytophagales</taxon>
        <taxon>Cyclobacteriaceae</taxon>
        <taxon>Algoriphagus</taxon>
    </lineage>
</organism>